<comment type="caution">
    <text evidence="1">The sequence shown here is derived from an EMBL/GenBank/DDBJ whole genome shotgun (WGS) entry which is preliminary data.</text>
</comment>
<evidence type="ECO:0000313" key="2">
    <source>
        <dbReference type="Proteomes" id="UP001430953"/>
    </source>
</evidence>
<reference evidence="1 2" key="1">
    <citation type="submission" date="2023-03" db="EMBL/GenBank/DDBJ databases">
        <title>High recombination rates correlate with genetic variation in Cardiocondyla obscurior ants.</title>
        <authorList>
            <person name="Errbii M."/>
        </authorList>
    </citation>
    <scope>NUCLEOTIDE SEQUENCE [LARGE SCALE GENOMIC DNA]</scope>
    <source>
        <strain evidence="1">Alpha-2009</strain>
        <tissue evidence="1">Whole body</tissue>
    </source>
</reference>
<protein>
    <submittedName>
        <fullName evidence="1">Uncharacterized protein</fullName>
    </submittedName>
</protein>
<accession>A0AAW2EVW1</accession>
<gene>
    <name evidence="1" type="ORF">PUN28_015344</name>
</gene>
<evidence type="ECO:0000313" key="1">
    <source>
        <dbReference type="EMBL" id="KAL0106733.1"/>
    </source>
</evidence>
<proteinExistence type="predicted"/>
<dbReference type="AlphaFoldDB" id="A0AAW2EVW1"/>
<name>A0AAW2EVW1_9HYME</name>
<keyword evidence="2" id="KW-1185">Reference proteome</keyword>
<dbReference type="EMBL" id="JADYXP020000017">
    <property type="protein sequence ID" value="KAL0106733.1"/>
    <property type="molecule type" value="Genomic_DNA"/>
</dbReference>
<organism evidence="1 2">
    <name type="scientific">Cardiocondyla obscurior</name>
    <dbReference type="NCBI Taxonomy" id="286306"/>
    <lineage>
        <taxon>Eukaryota</taxon>
        <taxon>Metazoa</taxon>
        <taxon>Ecdysozoa</taxon>
        <taxon>Arthropoda</taxon>
        <taxon>Hexapoda</taxon>
        <taxon>Insecta</taxon>
        <taxon>Pterygota</taxon>
        <taxon>Neoptera</taxon>
        <taxon>Endopterygota</taxon>
        <taxon>Hymenoptera</taxon>
        <taxon>Apocrita</taxon>
        <taxon>Aculeata</taxon>
        <taxon>Formicoidea</taxon>
        <taxon>Formicidae</taxon>
        <taxon>Myrmicinae</taxon>
        <taxon>Cardiocondyla</taxon>
    </lineage>
</organism>
<sequence>MEFRDSDSAKFNIWQTSNVEDTEMADGNGFSTQNTFLESSKAKGYQLYRRDRNVRMGCAYPGPVVVCWKCTRTRLSSW</sequence>
<dbReference type="Proteomes" id="UP001430953">
    <property type="component" value="Unassembled WGS sequence"/>
</dbReference>